<dbReference type="EMBL" id="CAMGYJ010000008">
    <property type="protein sequence ID" value="CAI0457088.1"/>
    <property type="molecule type" value="Genomic_DNA"/>
</dbReference>
<comment type="caution">
    <text evidence="3">The sequence shown here is derived from an EMBL/GenBank/DDBJ whole genome shotgun (WGS) entry which is preliminary data.</text>
</comment>
<proteinExistence type="predicted"/>
<feature type="coiled-coil region" evidence="1">
    <location>
        <begin position="73"/>
        <end position="100"/>
    </location>
</feature>
<organism evidence="3 4">
    <name type="scientific">Linum tenue</name>
    <dbReference type="NCBI Taxonomy" id="586396"/>
    <lineage>
        <taxon>Eukaryota</taxon>
        <taxon>Viridiplantae</taxon>
        <taxon>Streptophyta</taxon>
        <taxon>Embryophyta</taxon>
        <taxon>Tracheophyta</taxon>
        <taxon>Spermatophyta</taxon>
        <taxon>Magnoliopsida</taxon>
        <taxon>eudicotyledons</taxon>
        <taxon>Gunneridae</taxon>
        <taxon>Pentapetalae</taxon>
        <taxon>rosids</taxon>
        <taxon>fabids</taxon>
        <taxon>Malpighiales</taxon>
        <taxon>Linaceae</taxon>
        <taxon>Linum</taxon>
    </lineage>
</organism>
<accession>A0AAV0NFA4</accession>
<evidence type="ECO:0000313" key="4">
    <source>
        <dbReference type="Proteomes" id="UP001154282"/>
    </source>
</evidence>
<keyword evidence="1" id="KW-0175">Coiled coil</keyword>
<gene>
    <name evidence="2" type="ORF">LITE_LOCUS32832</name>
    <name evidence="3" type="ORF">LITE_LOCUS32999</name>
</gene>
<dbReference type="AlphaFoldDB" id="A0AAV0NFA4"/>
<evidence type="ECO:0000313" key="2">
    <source>
        <dbReference type="EMBL" id="CAI0456608.1"/>
    </source>
</evidence>
<name>A0AAV0NFA4_9ROSI</name>
<evidence type="ECO:0000313" key="3">
    <source>
        <dbReference type="EMBL" id="CAI0457088.1"/>
    </source>
</evidence>
<sequence length="120" mass="13098">MGQMKKLGAVAPLKKRSYKERIAASSAKLAEIWKEFEDTERVLEAFSRSQGYTCPIGPFEGALPPFPAPGTPVVDVEASLSELETAVAEAQRAYKHTSQRLELVCRSYGLPSPFGPSSRP</sequence>
<evidence type="ECO:0000256" key="1">
    <source>
        <dbReference type="SAM" id="Coils"/>
    </source>
</evidence>
<protein>
    <submittedName>
        <fullName evidence="3">Uncharacterized protein</fullName>
    </submittedName>
</protein>
<dbReference type="Proteomes" id="UP001154282">
    <property type="component" value="Unassembled WGS sequence"/>
</dbReference>
<keyword evidence="4" id="KW-1185">Reference proteome</keyword>
<dbReference type="EMBL" id="CAMGYJ010000008">
    <property type="protein sequence ID" value="CAI0456608.1"/>
    <property type="molecule type" value="Genomic_DNA"/>
</dbReference>
<reference evidence="3" key="1">
    <citation type="submission" date="2022-08" db="EMBL/GenBank/DDBJ databases">
        <authorList>
            <person name="Gutierrez-Valencia J."/>
        </authorList>
    </citation>
    <scope>NUCLEOTIDE SEQUENCE</scope>
</reference>